<keyword evidence="5" id="KW-1185">Reference proteome</keyword>
<proteinExistence type="predicted"/>
<evidence type="ECO:0000313" key="4">
    <source>
        <dbReference type="EMBL" id="KLE31371.1"/>
    </source>
</evidence>
<dbReference type="STRING" id="502682.BMF35_a0423"/>
<protein>
    <submittedName>
        <fullName evidence="4">Uncharacterized protein</fullName>
    </submittedName>
</protein>
<comment type="pathway">
    <text evidence="1">Lipid metabolism.</text>
</comment>
<evidence type="ECO:0000256" key="1">
    <source>
        <dbReference type="ARBA" id="ARBA00005189"/>
    </source>
</evidence>
<keyword evidence="3" id="KW-0012">Acyltransferase</keyword>
<dbReference type="GO" id="GO:0003841">
    <property type="term" value="F:1-acylglycerol-3-phosphate O-acyltransferase activity"/>
    <property type="evidence" value="ECO:0007669"/>
    <property type="project" value="TreeGrafter"/>
</dbReference>
<dbReference type="InterPro" id="IPR002123">
    <property type="entry name" value="Plipid/glycerol_acylTrfase"/>
</dbReference>
<evidence type="ECO:0000256" key="3">
    <source>
        <dbReference type="ARBA" id="ARBA00023315"/>
    </source>
</evidence>
<dbReference type="KEGG" id="egn:BMF35_a0423"/>
<evidence type="ECO:0000256" key="2">
    <source>
        <dbReference type="ARBA" id="ARBA00022679"/>
    </source>
</evidence>
<evidence type="ECO:0000313" key="5">
    <source>
        <dbReference type="Proteomes" id="UP000053070"/>
    </source>
</evidence>
<name>A0A0G9MKW3_9SPHN</name>
<dbReference type="Proteomes" id="UP000053070">
    <property type="component" value="Unassembled WGS sequence"/>
</dbReference>
<dbReference type="Pfam" id="PF01553">
    <property type="entry name" value="Acyltransferase"/>
    <property type="match status" value="1"/>
</dbReference>
<dbReference type="EMBL" id="LBHC01000002">
    <property type="protein sequence ID" value="KLE31371.1"/>
    <property type="molecule type" value="Genomic_DNA"/>
</dbReference>
<dbReference type="GO" id="GO:0006654">
    <property type="term" value="P:phosphatidic acid biosynthetic process"/>
    <property type="evidence" value="ECO:0007669"/>
    <property type="project" value="TreeGrafter"/>
</dbReference>
<accession>A0A0G9MKW3</accession>
<comment type="caution">
    <text evidence="4">The sequence shown here is derived from an EMBL/GenBank/DDBJ whole genome shotgun (WGS) entry which is preliminary data.</text>
</comment>
<keyword evidence="2" id="KW-0808">Transferase</keyword>
<reference evidence="4 5" key="1">
    <citation type="submission" date="2015-04" db="EMBL/GenBank/DDBJ databases">
        <title>The draft genome sequence of Erythrobacr gangjinensis K7-2.</title>
        <authorList>
            <person name="Zhuang L."/>
            <person name="Liu Y."/>
            <person name="Shao Z."/>
        </authorList>
    </citation>
    <scope>NUCLEOTIDE SEQUENCE [LARGE SCALE GENOMIC DNA]</scope>
    <source>
        <strain evidence="4 5">K7-2</strain>
    </source>
</reference>
<organism evidence="4 5">
    <name type="scientific">Aurantiacibacter gangjinensis</name>
    <dbReference type="NCBI Taxonomy" id="502682"/>
    <lineage>
        <taxon>Bacteria</taxon>
        <taxon>Pseudomonadati</taxon>
        <taxon>Pseudomonadota</taxon>
        <taxon>Alphaproteobacteria</taxon>
        <taxon>Sphingomonadales</taxon>
        <taxon>Erythrobacteraceae</taxon>
        <taxon>Aurantiacibacter</taxon>
    </lineage>
</organism>
<dbReference type="PANTHER" id="PTHR10434:SF9">
    <property type="entry name" value="PHOSPHOLIPID_GLYCEROL ACYLTRANSFERASE DOMAIN-CONTAINING PROTEIN"/>
    <property type="match status" value="1"/>
</dbReference>
<dbReference type="PANTHER" id="PTHR10434">
    <property type="entry name" value="1-ACYL-SN-GLYCEROL-3-PHOSPHATE ACYLTRANSFERASE"/>
    <property type="match status" value="1"/>
</dbReference>
<dbReference type="PATRIC" id="fig|502682.8.peg.1453"/>
<gene>
    <name evidence="4" type="ORF">AAW01_07130</name>
</gene>
<dbReference type="SMART" id="SM00563">
    <property type="entry name" value="PlsC"/>
    <property type="match status" value="1"/>
</dbReference>
<dbReference type="AlphaFoldDB" id="A0A0G9MKW3"/>
<dbReference type="RefSeq" id="WP_047006722.1">
    <property type="nucleotide sequence ID" value="NZ_CP018097.1"/>
</dbReference>
<dbReference type="SUPFAM" id="SSF69593">
    <property type="entry name" value="Glycerol-3-phosphate (1)-acyltransferase"/>
    <property type="match status" value="1"/>
</dbReference>
<dbReference type="OrthoDB" id="9796839at2"/>
<sequence>MKGFSVRRSPPDIPKFIFLGAPHTSNWDFIYFAGAVRDMGVKPSFLGKHTLFKWPMTRFMKDMGGTPVDRSRKGGYVQAVADAFAQADELALVIAPEGSRESDGRWRSGFYHMAMAAQVPIVPVSFDIETGVGVVGDPVMPTGDFHADLEEIAAFYKTQMPHCPRFDTLAAQARGELDSPGRQRESVE</sequence>